<name>A0A0W0UGX9_9GAMM</name>
<dbReference type="EMBL" id="LYOZ01000003">
    <property type="protein sequence ID" value="OCH98941.1"/>
    <property type="molecule type" value="Genomic_DNA"/>
</dbReference>
<dbReference type="InterPro" id="IPR050570">
    <property type="entry name" value="Cell_wall_metabolism_enzyme"/>
</dbReference>
<dbReference type="PANTHER" id="PTHR21666">
    <property type="entry name" value="PEPTIDASE-RELATED"/>
    <property type="match status" value="1"/>
</dbReference>
<dbReference type="InterPro" id="IPR016047">
    <property type="entry name" value="M23ase_b-sheet_dom"/>
</dbReference>
<dbReference type="GO" id="GO:0004222">
    <property type="term" value="F:metalloendopeptidase activity"/>
    <property type="evidence" value="ECO:0007669"/>
    <property type="project" value="TreeGrafter"/>
</dbReference>
<reference evidence="4 6" key="1">
    <citation type="submission" date="2015-11" db="EMBL/GenBank/DDBJ databases">
        <title>Genomic analysis of 38 Legionella species identifies large and diverse effector repertoires.</title>
        <authorList>
            <person name="Burstein D."/>
            <person name="Amaro F."/>
            <person name="Zusman T."/>
            <person name="Lifshitz Z."/>
            <person name="Cohen O."/>
            <person name="Gilbert J.A."/>
            <person name="Pupko T."/>
            <person name="Shuman H.A."/>
            <person name="Segal G."/>
        </authorList>
    </citation>
    <scope>NUCLEOTIDE SEQUENCE [LARGE SCALE GENOMIC DNA]</scope>
    <source>
        <strain evidence="4 6">JA-26-G1-E2</strain>
    </source>
</reference>
<evidence type="ECO:0000313" key="4">
    <source>
        <dbReference type="EMBL" id="KTD07107.1"/>
    </source>
</evidence>
<keyword evidence="7" id="KW-1185">Reference proteome</keyword>
<comment type="caution">
    <text evidence="4">The sequence shown here is derived from an EMBL/GenBank/DDBJ whole genome shotgun (WGS) entry which is preliminary data.</text>
</comment>
<dbReference type="PANTHER" id="PTHR21666:SF285">
    <property type="entry name" value="M23 FAMILY METALLOPEPTIDASE"/>
    <property type="match status" value="1"/>
</dbReference>
<protein>
    <submittedName>
        <fullName evidence="5">Peptidase M24</fullName>
    </submittedName>
    <submittedName>
        <fullName evidence="4">Peptidase, M23/M37 family</fullName>
    </submittedName>
</protein>
<feature type="domain" description="M23ase beta-sheet core" evidence="2">
    <location>
        <begin position="176"/>
        <end position="270"/>
    </location>
</feature>
<keyword evidence="1" id="KW-0732">Signal</keyword>
<evidence type="ECO:0000313" key="5">
    <source>
        <dbReference type="EMBL" id="OCH98941.1"/>
    </source>
</evidence>
<dbReference type="Gene3D" id="2.60.40.1590">
    <property type="entry name" value="Peptidoglycan hydrolase domains"/>
    <property type="match status" value="1"/>
</dbReference>
<dbReference type="Gene3D" id="2.70.70.10">
    <property type="entry name" value="Glucose Permease (Domain IIA)"/>
    <property type="match status" value="1"/>
</dbReference>
<dbReference type="InterPro" id="IPR040487">
    <property type="entry name" value="Peptidase_M23_N"/>
</dbReference>
<feature type="chain" id="PRO_5006914035" evidence="1">
    <location>
        <begin position="25"/>
        <end position="301"/>
    </location>
</feature>
<dbReference type="Pfam" id="PF01551">
    <property type="entry name" value="Peptidase_M23"/>
    <property type="match status" value="1"/>
</dbReference>
<evidence type="ECO:0000259" key="3">
    <source>
        <dbReference type="Pfam" id="PF18421"/>
    </source>
</evidence>
<dbReference type="OrthoDB" id="9805070at2"/>
<dbReference type="InterPro" id="IPR011055">
    <property type="entry name" value="Dup_hybrid_motif"/>
</dbReference>
<evidence type="ECO:0000313" key="6">
    <source>
        <dbReference type="Proteomes" id="UP000054715"/>
    </source>
</evidence>
<gene>
    <name evidence="5" type="ORF">A8135_09265</name>
    <name evidence="4" type="ORF">Ljam_1302</name>
</gene>
<dbReference type="Proteomes" id="UP000054715">
    <property type="component" value="Unassembled WGS sequence"/>
</dbReference>
<accession>A0A0W0UGX9</accession>
<dbReference type="Pfam" id="PF18421">
    <property type="entry name" value="Peptidase_M23_N"/>
    <property type="match status" value="1"/>
</dbReference>
<proteinExistence type="predicted"/>
<evidence type="ECO:0000259" key="2">
    <source>
        <dbReference type="Pfam" id="PF01551"/>
    </source>
</evidence>
<dbReference type="EMBL" id="LNYG01000013">
    <property type="protein sequence ID" value="KTD07107.1"/>
    <property type="molecule type" value="Genomic_DNA"/>
</dbReference>
<dbReference type="SUPFAM" id="SSF51261">
    <property type="entry name" value="Duplicated hybrid motif"/>
    <property type="match status" value="1"/>
</dbReference>
<dbReference type="Proteomes" id="UP000093336">
    <property type="component" value="Unassembled WGS sequence"/>
</dbReference>
<sequence length="301" mass="33424">MKDYSKFFRLTCFALLLLANNLFANSLPENHAVNGGITIIPVDIKQKPEVYYDNKKIAVVPSTKPNQWLLIVGIPLDKTQPVQELIMKKPHQMSIPFHMTDKHYATQYLTIKDNRLVNPSAEEQARIDKENKEMQALYAQYTAANPFSAKFAAPAHGPITSLFGLKRFYNKQPRPPHSGLDIGAPADTSVHVIADGNVVSAKDYFFTGNTVIVDHGMGLFSLYAHLKEMNVKVGDHLQQGQQVGTVGKTGRATGPHLHWSMVLNQTLVDPLLFVPVRIITALPAASNTAQKTTQKNELTTR</sequence>
<evidence type="ECO:0000313" key="7">
    <source>
        <dbReference type="Proteomes" id="UP000093336"/>
    </source>
</evidence>
<feature type="signal peptide" evidence="1">
    <location>
        <begin position="1"/>
        <end position="24"/>
    </location>
</feature>
<organism evidence="4 6">
    <name type="scientific">Legionella jamestowniensis</name>
    <dbReference type="NCBI Taxonomy" id="455"/>
    <lineage>
        <taxon>Bacteria</taxon>
        <taxon>Pseudomonadati</taxon>
        <taxon>Pseudomonadota</taxon>
        <taxon>Gammaproteobacteria</taxon>
        <taxon>Legionellales</taxon>
        <taxon>Legionellaceae</taxon>
        <taxon>Legionella</taxon>
    </lineage>
</organism>
<dbReference type="AlphaFoldDB" id="A0A0W0UGX9"/>
<dbReference type="CDD" id="cd12797">
    <property type="entry name" value="M23_peptidase"/>
    <property type="match status" value="1"/>
</dbReference>
<dbReference type="STRING" id="455.Ljam_1302"/>
<evidence type="ECO:0000256" key="1">
    <source>
        <dbReference type="SAM" id="SignalP"/>
    </source>
</evidence>
<dbReference type="RefSeq" id="WP_058449319.1">
    <property type="nucleotide sequence ID" value="NZ_CAAAJF010000007.1"/>
</dbReference>
<dbReference type="PATRIC" id="fig|455.5.peg.1374"/>
<reference evidence="5 7" key="2">
    <citation type="submission" date="2016-05" db="EMBL/GenBank/DDBJ databases">
        <authorList>
            <person name="Prochazka B."/>
            <person name="Indra A."/>
            <person name="Hasenberger P."/>
            <person name="Blaschitz M."/>
            <person name="Wagner L."/>
            <person name="Wewalka G."/>
            <person name="Sorschag S."/>
            <person name="Schmid D."/>
            <person name="Ruppitsch W."/>
        </authorList>
    </citation>
    <scope>NUCLEOTIDE SEQUENCE [LARGE SCALE GENOMIC DNA]</scope>
    <source>
        <strain evidence="5 7">974010_12</strain>
    </source>
</reference>
<feature type="domain" description="Peptidase family M23 N-terminal" evidence="3">
    <location>
        <begin position="30"/>
        <end position="102"/>
    </location>
</feature>